<keyword evidence="5" id="KW-0804">Transcription</keyword>
<evidence type="ECO:0000256" key="7">
    <source>
        <dbReference type="SAM" id="MobiDB-lite"/>
    </source>
</evidence>
<feature type="compositionally biased region" description="Polar residues" evidence="7">
    <location>
        <begin position="327"/>
        <end position="341"/>
    </location>
</feature>
<dbReference type="InterPro" id="IPR009057">
    <property type="entry name" value="Homeodomain-like_sf"/>
</dbReference>
<evidence type="ECO:0000256" key="3">
    <source>
        <dbReference type="ARBA" id="ARBA00023015"/>
    </source>
</evidence>
<comment type="caution">
    <text evidence="10">The sequence shown here is derived from an EMBL/GenBank/DDBJ whole genome shotgun (WGS) entry which is preliminary data.</text>
</comment>
<keyword evidence="3" id="KW-0805">Transcription regulation</keyword>
<evidence type="ECO:0000259" key="8">
    <source>
        <dbReference type="PROSITE" id="PS50090"/>
    </source>
</evidence>
<evidence type="ECO:0000256" key="5">
    <source>
        <dbReference type="ARBA" id="ARBA00023163"/>
    </source>
</evidence>
<dbReference type="PANTHER" id="PTHR47994:SF5">
    <property type="entry name" value="F14D16.11-RELATED"/>
    <property type="match status" value="1"/>
</dbReference>
<dbReference type="FunFam" id="1.10.10.60:FF:000204">
    <property type="entry name" value="transcription factor MYB80"/>
    <property type="match status" value="1"/>
</dbReference>
<gene>
    <name evidence="10" type="ORF">KC19_2G149600</name>
</gene>
<dbReference type="Proteomes" id="UP000822688">
    <property type="component" value="Chromosome 2"/>
</dbReference>
<dbReference type="InterPro" id="IPR001005">
    <property type="entry name" value="SANT/Myb"/>
</dbReference>
<dbReference type="SMART" id="SM00717">
    <property type="entry name" value="SANT"/>
    <property type="match status" value="2"/>
</dbReference>
<feature type="domain" description="HTH myb-type" evidence="9">
    <location>
        <begin position="66"/>
        <end position="116"/>
    </location>
</feature>
<keyword evidence="4" id="KW-0238">DNA-binding</keyword>
<name>A0A8T0IXW1_CERPU</name>
<feature type="domain" description="Myb-like" evidence="8">
    <location>
        <begin position="62"/>
        <end position="112"/>
    </location>
</feature>
<dbReference type="EMBL" id="CM026422">
    <property type="protein sequence ID" value="KAG0587223.1"/>
    <property type="molecule type" value="Genomic_DNA"/>
</dbReference>
<comment type="subcellular location">
    <subcellularLocation>
        <location evidence="1">Nucleus</location>
    </subcellularLocation>
</comment>
<evidence type="ECO:0000313" key="10">
    <source>
        <dbReference type="EMBL" id="KAG0587223.1"/>
    </source>
</evidence>
<evidence type="ECO:0000259" key="9">
    <source>
        <dbReference type="PROSITE" id="PS51294"/>
    </source>
</evidence>
<dbReference type="GO" id="GO:0003677">
    <property type="term" value="F:DNA binding"/>
    <property type="evidence" value="ECO:0007669"/>
    <property type="project" value="UniProtKB-KW"/>
</dbReference>
<dbReference type="SUPFAM" id="SSF46689">
    <property type="entry name" value="Homeodomain-like"/>
    <property type="match status" value="1"/>
</dbReference>
<dbReference type="Pfam" id="PF00249">
    <property type="entry name" value="Myb_DNA-binding"/>
    <property type="match status" value="2"/>
</dbReference>
<feature type="region of interest" description="Disordered" evidence="7">
    <location>
        <begin position="327"/>
        <end position="359"/>
    </location>
</feature>
<dbReference type="InterPro" id="IPR015495">
    <property type="entry name" value="Myb_TF_plants"/>
</dbReference>
<evidence type="ECO:0000256" key="1">
    <source>
        <dbReference type="ARBA" id="ARBA00004123"/>
    </source>
</evidence>
<keyword evidence="2" id="KW-0677">Repeat</keyword>
<evidence type="ECO:0000256" key="4">
    <source>
        <dbReference type="ARBA" id="ARBA00023125"/>
    </source>
</evidence>
<dbReference type="Gene3D" id="1.10.10.60">
    <property type="entry name" value="Homeodomain-like"/>
    <property type="match status" value="2"/>
</dbReference>
<sequence length="392" mass="43106">MGRAPCCEKDSVKRGPWTPEEDAKLLACIAQHGTGSWRTLPKKAGLQRCGKSCRLRWTNYLRPDLKHGRFTDHEEQLIVNLHAALGSRWSLIAAQLPGRTDNDVKNYWNTRLKKKLCEMGIDPITHKPISQLLADLAGSMALPKGGEIAEAALGCFKDDMLNVLMRKRPDWQLEGSNVPMPNTAHGFSVGRQSWDMVAGPRSCVSQPRSVMTSSYNTSVNDQCNPRLTNQNLQVDAVVQKIKYSLSRASVQTNEVQRGGDVMKPREDSMSRNMAVMSGRFYRGEGGSSGATLGGANCNIPNLQLPFMADTPHMFTDLLCDQQETSSRSHCQESPSNNTHVPTSCEMEPWSPSPSGSSCSNTSLVNGDVAGLEKVLNSDVFLWDFSELGSIMS</sequence>
<dbReference type="PROSITE" id="PS50090">
    <property type="entry name" value="MYB_LIKE"/>
    <property type="match status" value="2"/>
</dbReference>
<dbReference type="AlphaFoldDB" id="A0A8T0IXW1"/>
<dbReference type="InterPro" id="IPR017930">
    <property type="entry name" value="Myb_dom"/>
</dbReference>
<dbReference type="CDD" id="cd00167">
    <property type="entry name" value="SANT"/>
    <property type="match status" value="2"/>
</dbReference>
<evidence type="ECO:0000256" key="2">
    <source>
        <dbReference type="ARBA" id="ARBA00022737"/>
    </source>
</evidence>
<evidence type="ECO:0000313" key="11">
    <source>
        <dbReference type="Proteomes" id="UP000822688"/>
    </source>
</evidence>
<dbReference type="FunFam" id="1.10.10.60:FF:000015">
    <property type="entry name" value="Transcription factor RAX3"/>
    <property type="match status" value="1"/>
</dbReference>
<reference evidence="10" key="1">
    <citation type="submission" date="2020-06" db="EMBL/GenBank/DDBJ databases">
        <title>WGS assembly of Ceratodon purpureus strain R40.</title>
        <authorList>
            <person name="Carey S.B."/>
            <person name="Jenkins J."/>
            <person name="Shu S."/>
            <person name="Lovell J.T."/>
            <person name="Sreedasyam A."/>
            <person name="Maumus F."/>
            <person name="Tiley G.P."/>
            <person name="Fernandez-Pozo N."/>
            <person name="Barry K."/>
            <person name="Chen C."/>
            <person name="Wang M."/>
            <person name="Lipzen A."/>
            <person name="Daum C."/>
            <person name="Saski C.A."/>
            <person name="Payton A.C."/>
            <person name="Mcbreen J.C."/>
            <person name="Conrad R.E."/>
            <person name="Kollar L.M."/>
            <person name="Olsson S."/>
            <person name="Huttunen S."/>
            <person name="Landis J.B."/>
            <person name="Wickett N.J."/>
            <person name="Johnson M.G."/>
            <person name="Rensing S.A."/>
            <person name="Grimwood J."/>
            <person name="Schmutz J."/>
            <person name="Mcdaniel S.F."/>
        </authorList>
    </citation>
    <scope>NUCLEOTIDE SEQUENCE</scope>
    <source>
        <strain evidence="10">R40</strain>
    </source>
</reference>
<evidence type="ECO:0000256" key="6">
    <source>
        <dbReference type="ARBA" id="ARBA00023242"/>
    </source>
</evidence>
<keyword evidence="11" id="KW-1185">Reference proteome</keyword>
<feature type="domain" description="HTH myb-type" evidence="9">
    <location>
        <begin position="9"/>
        <end position="65"/>
    </location>
</feature>
<proteinExistence type="predicted"/>
<feature type="domain" description="Myb-like" evidence="8">
    <location>
        <begin position="9"/>
        <end position="61"/>
    </location>
</feature>
<organism evidence="10 11">
    <name type="scientific">Ceratodon purpureus</name>
    <name type="common">Fire moss</name>
    <name type="synonym">Dicranum purpureum</name>
    <dbReference type="NCBI Taxonomy" id="3225"/>
    <lineage>
        <taxon>Eukaryota</taxon>
        <taxon>Viridiplantae</taxon>
        <taxon>Streptophyta</taxon>
        <taxon>Embryophyta</taxon>
        <taxon>Bryophyta</taxon>
        <taxon>Bryophytina</taxon>
        <taxon>Bryopsida</taxon>
        <taxon>Dicranidae</taxon>
        <taxon>Pseudoditrichales</taxon>
        <taxon>Ditrichaceae</taxon>
        <taxon>Ceratodon</taxon>
    </lineage>
</organism>
<keyword evidence="6" id="KW-0539">Nucleus</keyword>
<dbReference type="PROSITE" id="PS51294">
    <property type="entry name" value="HTH_MYB"/>
    <property type="match status" value="2"/>
</dbReference>
<accession>A0A8T0IXW1</accession>
<feature type="compositionally biased region" description="Low complexity" evidence="7">
    <location>
        <begin position="348"/>
        <end position="359"/>
    </location>
</feature>
<dbReference type="PANTHER" id="PTHR47994">
    <property type="entry name" value="F14D16.11-RELATED"/>
    <property type="match status" value="1"/>
</dbReference>
<protein>
    <submittedName>
        <fullName evidence="10">Uncharacterized protein</fullName>
    </submittedName>
</protein>
<dbReference type="GO" id="GO:0005634">
    <property type="term" value="C:nucleus"/>
    <property type="evidence" value="ECO:0007669"/>
    <property type="project" value="UniProtKB-SubCell"/>
</dbReference>